<feature type="transmembrane region" description="Helical" evidence="1">
    <location>
        <begin position="15"/>
        <end position="35"/>
    </location>
</feature>
<reference evidence="2 3" key="1">
    <citation type="submission" date="2023-01" db="EMBL/GenBank/DDBJ databases">
        <authorList>
            <person name="Whitehead M."/>
        </authorList>
    </citation>
    <scope>NUCLEOTIDE SEQUENCE [LARGE SCALE GENOMIC DNA]</scope>
</reference>
<evidence type="ECO:0000256" key="1">
    <source>
        <dbReference type="SAM" id="Phobius"/>
    </source>
</evidence>
<keyword evidence="1" id="KW-1133">Transmembrane helix</keyword>
<evidence type="ECO:0008006" key="4">
    <source>
        <dbReference type="Google" id="ProtNLM"/>
    </source>
</evidence>
<evidence type="ECO:0000313" key="3">
    <source>
        <dbReference type="Proteomes" id="UP001160148"/>
    </source>
</evidence>
<dbReference type="AlphaFoldDB" id="A0AAV0Y1L8"/>
<keyword evidence="1" id="KW-0472">Membrane</keyword>
<protein>
    <recommendedName>
        <fullName evidence="4">Secreted protein</fullName>
    </recommendedName>
</protein>
<keyword evidence="1" id="KW-0812">Transmembrane</keyword>
<proteinExistence type="predicted"/>
<name>A0AAV0Y1L8_9HEMI</name>
<keyword evidence="3" id="KW-1185">Reference proteome</keyword>
<dbReference type="EMBL" id="CARXXK010001238">
    <property type="protein sequence ID" value="CAI6374648.1"/>
    <property type="molecule type" value="Genomic_DNA"/>
</dbReference>
<comment type="caution">
    <text evidence="2">The sequence shown here is derived from an EMBL/GenBank/DDBJ whole genome shotgun (WGS) entry which is preliminary data.</text>
</comment>
<organism evidence="2 3">
    <name type="scientific">Macrosiphum euphorbiae</name>
    <name type="common">potato aphid</name>
    <dbReference type="NCBI Taxonomy" id="13131"/>
    <lineage>
        <taxon>Eukaryota</taxon>
        <taxon>Metazoa</taxon>
        <taxon>Ecdysozoa</taxon>
        <taxon>Arthropoda</taxon>
        <taxon>Hexapoda</taxon>
        <taxon>Insecta</taxon>
        <taxon>Pterygota</taxon>
        <taxon>Neoptera</taxon>
        <taxon>Paraneoptera</taxon>
        <taxon>Hemiptera</taxon>
        <taxon>Sternorrhyncha</taxon>
        <taxon>Aphidomorpha</taxon>
        <taxon>Aphidoidea</taxon>
        <taxon>Aphididae</taxon>
        <taxon>Macrosiphini</taxon>
        <taxon>Macrosiphum</taxon>
    </lineage>
</organism>
<dbReference type="Proteomes" id="UP001160148">
    <property type="component" value="Unassembled WGS sequence"/>
</dbReference>
<accession>A0AAV0Y1L8</accession>
<gene>
    <name evidence="2" type="ORF">MEUPH1_LOCUS28251</name>
</gene>
<evidence type="ECO:0000313" key="2">
    <source>
        <dbReference type="EMBL" id="CAI6374648.1"/>
    </source>
</evidence>
<sequence>MPRSGTSANCLRRTFSLPTVPLVATLELLYIVPLWHSSLFRPRWFTADYYAMERRALRNFPESPGVPLPPSNLRGPLHAPQCRGIVAVGTLATADPPPSSSDKT</sequence>